<evidence type="ECO:0000256" key="4">
    <source>
        <dbReference type="ARBA" id="ARBA00023136"/>
    </source>
</evidence>
<evidence type="ECO:0000256" key="3">
    <source>
        <dbReference type="ARBA" id="ARBA00022989"/>
    </source>
</evidence>
<proteinExistence type="predicted"/>
<feature type="region of interest" description="Disordered" evidence="6">
    <location>
        <begin position="131"/>
        <end position="153"/>
    </location>
</feature>
<keyword evidence="4" id="KW-0472">Membrane</keyword>
<evidence type="ECO:0000313" key="8">
    <source>
        <dbReference type="EMBL" id="OQR67041.1"/>
    </source>
</evidence>
<reference evidence="8 9" key="1">
    <citation type="journal article" date="2017" name="Gigascience">
        <title>Draft genome of the honey bee ectoparasitic mite, Tropilaelaps mercedesae, is shaped by the parasitic life history.</title>
        <authorList>
            <person name="Dong X."/>
            <person name="Armstrong S.D."/>
            <person name="Xia D."/>
            <person name="Makepeace B.L."/>
            <person name="Darby A.C."/>
            <person name="Kadowaki T."/>
        </authorList>
    </citation>
    <scope>NUCLEOTIDE SEQUENCE [LARGE SCALE GENOMIC DNA]</scope>
    <source>
        <strain evidence="8">Wuxi-XJTLU</strain>
    </source>
</reference>
<dbReference type="InterPro" id="IPR001828">
    <property type="entry name" value="ANF_lig-bd_rcpt"/>
</dbReference>
<keyword evidence="3" id="KW-1133">Transmembrane helix</keyword>
<dbReference type="PANTHER" id="PTHR24060">
    <property type="entry name" value="METABOTROPIC GLUTAMATE RECEPTOR"/>
    <property type="match status" value="1"/>
</dbReference>
<evidence type="ECO:0000256" key="1">
    <source>
        <dbReference type="ARBA" id="ARBA00004370"/>
    </source>
</evidence>
<name>A0A1V9X0Y7_9ACAR</name>
<comment type="subcellular location">
    <subcellularLocation>
        <location evidence="1">Membrane</location>
    </subcellularLocation>
</comment>
<dbReference type="Pfam" id="PF01094">
    <property type="entry name" value="ANF_receptor"/>
    <property type="match status" value="1"/>
</dbReference>
<dbReference type="InParanoid" id="A0A1V9X0Y7"/>
<dbReference type="Gene3D" id="3.40.50.2300">
    <property type="match status" value="2"/>
</dbReference>
<dbReference type="AlphaFoldDB" id="A0A1V9X0Y7"/>
<dbReference type="Proteomes" id="UP000192247">
    <property type="component" value="Unassembled WGS sequence"/>
</dbReference>
<evidence type="ECO:0000256" key="6">
    <source>
        <dbReference type="SAM" id="MobiDB-lite"/>
    </source>
</evidence>
<sequence>MFQIPHSATEQQYLSALERLQQKPNAKVVVLFVRADHAEGVLRAAKELKRKYRGSLQSFDFYWIASDGWGARALSEDMQEAAEGAITIELESRRIEAFDRYMLGLKVENNERNPWFRDYWEALFECKIRNTSSEKEKTPPGNSGNNSSLPSCSANLNISSTKDGYKQENKVGKINTLAGERVSNANAPKTHKQVQFVVDAVYAMAHAIDDVRMKVCGPRGVCPRLKEVDGGLIYQALLNVSFVGKFPEMRETAAR</sequence>
<dbReference type="EMBL" id="MNPL01030190">
    <property type="protein sequence ID" value="OQR67041.1"/>
    <property type="molecule type" value="Genomic_DNA"/>
</dbReference>
<dbReference type="GO" id="GO:0016020">
    <property type="term" value="C:membrane"/>
    <property type="evidence" value="ECO:0007669"/>
    <property type="project" value="UniProtKB-SubCell"/>
</dbReference>
<evidence type="ECO:0000256" key="5">
    <source>
        <dbReference type="ARBA" id="ARBA00023180"/>
    </source>
</evidence>
<keyword evidence="2" id="KW-0812">Transmembrane</keyword>
<dbReference type="STRING" id="418985.A0A1V9X0Y7"/>
<dbReference type="SUPFAM" id="SSF53822">
    <property type="entry name" value="Periplasmic binding protein-like I"/>
    <property type="match status" value="1"/>
</dbReference>
<gene>
    <name evidence="8" type="ORF">BIW11_13761</name>
</gene>
<dbReference type="InterPro" id="IPR050726">
    <property type="entry name" value="mGluR"/>
</dbReference>
<comment type="caution">
    <text evidence="8">The sequence shown here is derived from an EMBL/GenBank/DDBJ whole genome shotgun (WGS) entry which is preliminary data.</text>
</comment>
<keyword evidence="8" id="KW-0675">Receptor</keyword>
<dbReference type="OrthoDB" id="425344at2759"/>
<evidence type="ECO:0000313" key="9">
    <source>
        <dbReference type="Proteomes" id="UP000192247"/>
    </source>
</evidence>
<protein>
    <submittedName>
        <fullName evidence="8">Metabotropic glutamate receptor-like</fullName>
    </submittedName>
</protein>
<keyword evidence="5" id="KW-0325">Glycoprotein</keyword>
<accession>A0A1V9X0Y7</accession>
<organism evidence="8 9">
    <name type="scientific">Tropilaelaps mercedesae</name>
    <dbReference type="NCBI Taxonomy" id="418985"/>
    <lineage>
        <taxon>Eukaryota</taxon>
        <taxon>Metazoa</taxon>
        <taxon>Ecdysozoa</taxon>
        <taxon>Arthropoda</taxon>
        <taxon>Chelicerata</taxon>
        <taxon>Arachnida</taxon>
        <taxon>Acari</taxon>
        <taxon>Parasitiformes</taxon>
        <taxon>Mesostigmata</taxon>
        <taxon>Gamasina</taxon>
        <taxon>Dermanyssoidea</taxon>
        <taxon>Laelapidae</taxon>
        <taxon>Tropilaelaps</taxon>
    </lineage>
</organism>
<dbReference type="InterPro" id="IPR028082">
    <property type="entry name" value="Peripla_BP_I"/>
</dbReference>
<evidence type="ECO:0000259" key="7">
    <source>
        <dbReference type="Pfam" id="PF01094"/>
    </source>
</evidence>
<feature type="domain" description="Receptor ligand binding region" evidence="7">
    <location>
        <begin position="9"/>
        <end position="244"/>
    </location>
</feature>
<keyword evidence="9" id="KW-1185">Reference proteome</keyword>
<feature type="compositionally biased region" description="Low complexity" evidence="6">
    <location>
        <begin position="139"/>
        <end position="153"/>
    </location>
</feature>
<evidence type="ECO:0000256" key="2">
    <source>
        <dbReference type="ARBA" id="ARBA00022692"/>
    </source>
</evidence>